<evidence type="ECO:0000256" key="3">
    <source>
        <dbReference type="ARBA" id="ARBA00023015"/>
    </source>
</evidence>
<keyword evidence="3" id="KW-0805">Transcription regulation</keyword>
<accession>A0A7R9E0U3</accession>
<feature type="domain" description="Nuclear respiratory factor 1 NLS/DNA-binding dimerisation" evidence="7">
    <location>
        <begin position="67"/>
        <end position="277"/>
    </location>
</feature>
<dbReference type="GO" id="GO:0003700">
    <property type="term" value="F:DNA-binding transcription factor activity"/>
    <property type="evidence" value="ECO:0007669"/>
    <property type="project" value="InterPro"/>
</dbReference>
<dbReference type="InterPro" id="IPR039142">
    <property type="entry name" value="NRF1/Ewg"/>
</dbReference>
<keyword evidence="5" id="KW-0804">Transcription</keyword>
<sequence length="567" mass="60790">MVTIMNQSGGDTLAIAVRSNNTIMNHMVSDDEDGCPSSPGSAQFNDSGDLMAAAMNDEVTAQLAAAGPVGVAAAAAIVSAKKRKRPHSFETNPSIRKRQQNRLLRKLRQTIDEFATRVGQQAVVVVATPGKPQNSFKVFGAKPLEDVMKNIRTVIMEELESALAQQAPPPVQDDPSLYELPPLIIDGIPTPVEKMTQAQLRAFIPLMLKYSTGRGKPGWGRESTRPVWWPKELPWANVRMDARSEDEKQKISWTHALRQIVINCYKYHGREDLLPAFSDDEDKGSSSATVGTVLKLHSHKLQQAANTTQHSNVAQLAAASPIATQAQVTQYAPTVLQTISNPDGTVSIIQVDPNNPIITLPDGTTAQVQGVATILRQYSQESDDCLLQIHTTQGDGTPTVHAVQTLAEVASAQGEGGVAVDLSNVTEATLNQDGQLILTGEDGHGYPVSVSGMLTVPVSASMYQTVVANLQQIHTQSDGTIQGEDGLFQVVTPMVQVPKVEPSNGHDSVDTITVTPQIMGTATHQVVSMGNDSQVLQVLSLKDTASVLSKSSAQDIKEEAVNSVNDQ</sequence>
<evidence type="ECO:0000313" key="8">
    <source>
        <dbReference type="EMBL" id="CAD7424158.1"/>
    </source>
</evidence>
<comment type="similarity">
    <text evidence="2">Belongs to the NRF1/Ewg family.</text>
</comment>
<gene>
    <name evidence="8" type="ORF">TMSB3V08_LOCUS1119</name>
</gene>
<dbReference type="Pfam" id="PF10491">
    <property type="entry name" value="Nrf1_DNA-bind"/>
    <property type="match status" value="1"/>
</dbReference>
<keyword evidence="6" id="KW-0539">Nucleus</keyword>
<name>A0A7R9E0U3_9NEOP</name>
<reference evidence="8" key="1">
    <citation type="submission" date="2020-11" db="EMBL/GenBank/DDBJ databases">
        <authorList>
            <person name="Tran Van P."/>
        </authorList>
    </citation>
    <scope>NUCLEOTIDE SEQUENCE</scope>
</reference>
<evidence type="ECO:0000256" key="2">
    <source>
        <dbReference type="ARBA" id="ARBA00005713"/>
    </source>
</evidence>
<dbReference type="GO" id="GO:0006357">
    <property type="term" value="P:regulation of transcription by RNA polymerase II"/>
    <property type="evidence" value="ECO:0007669"/>
    <property type="project" value="InterPro"/>
</dbReference>
<evidence type="ECO:0000256" key="5">
    <source>
        <dbReference type="ARBA" id="ARBA00023163"/>
    </source>
</evidence>
<proteinExistence type="inferred from homology"/>
<evidence type="ECO:0000256" key="1">
    <source>
        <dbReference type="ARBA" id="ARBA00004123"/>
    </source>
</evidence>
<dbReference type="PANTHER" id="PTHR20338">
    <property type="entry name" value="NUCLEAR RESPIRATORY FACTOR 1"/>
    <property type="match status" value="1"/>
</dbReference>
<protein>
    <recommendedName>
        <fullName evidence="7">Nuclear respiratory factor 1 NLS/DNA-binding dimerisation domain-containing protein</fullName>
    </recommendedName>
</protein>
<keyword evidence="4" id="KW-0238">DNA-binding</keyword>
<dbReference type="EMBL" id="OB792760">
    <property type="protein sequence ID" value="CAD7424158.1"/>
    <property type="molecule type" value="Genomic_DNA"/>
</dbReference>
<dbReference type="GO" id="GO:0003677">
    <property type="term" value="F:DNA binding"/>
    <property type="evidence" value="ECO:0007669"/>
    <property type="project" value="UniProtKB-KW"/>
</dbReference>
<dbReference type="AlphaFoldDB" id="A0A7R9E0U3"/>
<dbReference type="GO" id="GO:0005634">
    <property type="term" value="C:nucleus"/>
    <property type="evidence" value="ECO:0007669"/>
    <property type="project" value="UniProtKB-SubCell"/>
</dbReference>
<comment type="subcellular location">
    <subcellularLocation>
        <location evidence="1">Nucleus</location>
    </subcellularLocation>
</comment>
<evidence type="ECO:0000259" key="7">
    <source>
        <dbReference type="Pfam" id="PF10491"/>
    </source>
</evidence>
<evidence type="ECO:0000256" key="6">
    <source>
        <dbReference type="ARBA" id="ARBA00023242"/>
    </source>
</evidence>
<organism evidence="8">
    <name type="scientific">Timema monikensis</name>
    <dbReference type="NCBI Taxonomy" id="170555"/>
    <lineage>
        <taxon>Eukaryota</taxon>
        <taxon>Metazoa</taxon>
        <taxon>Ecdysozoa</taxon>
        <taxon>Arthropoda</taxon>
        <taxon>Hexapoda</taxon>
        <taxon>Insecta</taxon>
        <taxon>Pterygota</taxon>
        <taxon>Neoptera</taxon>
        <taxon>Polyneoptera</taxon>
        <taxon>Phasmatodea</taxon>
        <taxon>Timematodea</taxon>
        <taxon>Timematoidea</taxon>
        <taxon>Timematidae</taxon>
        <taxon>Timema</taxon>
    </lineage>
</organism>
<evidence type="ECO:0000256" key="4">
    <source>
        <dbReference type="ARBA" id="ARBA00023125"/>
    </source>
</evidence>
<dbReference type="InterPro" id="IPR019525">
    <property type="entry name" value="Nrf1_NLS/DNA-bd_dimer"/>
</dbReference>